<dbReference type="Pfam" id="PF10145">
    <property type="entry name" value="PhageMin_Tail"/>
    <property type="match status" value="1"/>
</dbReference>
<keyword evidence="6" id="KW-1185">Reference proteome</keyword>
<evidence type="ECO:0000256" key="2">
    <source>
        <dbReference type="SAM" id="Coils"/>
    </source>
</evidence>
<feature type="compositionally biased region" description="Basic and acidic residues" evidence="3">
    <location>
        <begin position="1147"/>
        <end position="1167"/>
    </location>
</feature>
<feature type="domain" description="Phage tail tape measure protein" evidence="4">
    <location>
        <begin position="135"/>
        <end position="350"/>
    </location>
</feature>
<name>A0ABT7B6D6_9CYAN</name>
<sequence>MTLGTATLTVELELSKMRAGMRTIESMIGSINGHFNSGLSGGIRDSVRSVGDFNSSLTRSNQGVQLLSASFSEVSKVVGSLGDGLNRALGDINFSNVLDVGKGLESFIDLERLQNSFRAIAGSSGATAAEIAKVNDQAIRLAQVTSKSPEQVAQLSIELARAGFSSKQITQSLEGVVRGSEATGKSLSAMGQIVGATLNQFQLMASDSSKVSDILAATANNSAVDVLGMGQAMKFVGTAAFNSNQSIKDTAIAIGLLGDAGIKGGMAGRNLASALQALNEVRGRLVSGDSNQKTEAFAMLGLDADDLMNAQGQMKSILELIPTFQGALENLRQTAGGTAQEAFIMQTLFGTQGGRAVSALLSQTTEDVDGLTQAVYRSQGVSLGLSEVQLEGLSGSISLLQGKFSAVSSVIGSTFAPAVKSVVDATSTMADIFLGLPAPVQHLSVGLVTLGPAAFLAAKGLGVMGVSMTAMAPQLAVAAAGIATISALMERSEGAKLAMSMSSARIELEKFYAETGKAPEEAEKVRGAIAKLKQNFTEFGIPEGARQSIAQGFQKIGSSLSETQLKALGFAGFLGGPLTGALSMVGAQMIKNTNATSDYGNAFSFLTAQQRGNQLAMLEIDKLLDVTSSRYEEYIQLMMNQSATQEEVNAKAKELIPIFEQNVAAMQSQIDAGADMTETQKLLLQAEIDRQTTAIAKMKAKANIAIETHQEEAASFSNMQQEMVADMEVAHREMIAKLKDGYQARTTQAEMSAKEEMIAIKKAYASGQLDREAHNKALADIDKKAITERQAIAESELKTLEDAYNQQKISFEDYADQKTQLLKDIQRAAEQAADAEIRKLEELKNAYREKMALMNEEMGLQQDLNDLAIAQAEASGASELDIARMKLQQLLEIQSTEKQRLEIQLAQNLASAEDKAHQEQINALLRERLEVQQQVAQAQAQAAIESARQSEMSEASRSASSSSPSASRGGGSSRRQALAGGGGSYESDARDSQREKIEGIKEEMEIRKAAIDQSITGYETIIALRDREIEKIDQAIALLQFKADAARESGNLEEEHAIQQEILRLESEQNIINAEQAVQEAEINRLKSLQAVLAAEAALAEAKANDESAKKIAALKVGLDVAKRQNDLSQKEVEWARENLNATQKLNSERKGALDAAQKKEVADAKSAENTSKIADETGRAKSNTEGMADAMGKVADNAGKAADAVDKAADAAGKSTSTQVMGYQKPDLEAIAQRELELAAQIAEARGDTDKARQLRDEIASEQRTRELEDLQKEARYLQEQRRLYHSERERFIKEQTTMAQSLARTMPGFSVGDANEKVARMVENVYGKDGGIAAGGGKSAQLLNEAMRGFNPNALQQGNKEMQKAMERGNKDVVSELQNVGKKLDKGAARPNNITINGSQDTGADLGKTLSALQRAQR</sequence>
<keyword evidence="1" id="KW-1188">Viral release from host cell</keyword>
<gene>
    <name evidence="5" type="ORF">PMG25_11410</name>
</gene>
<proteinExistence type="predicted"/>
<feature type="compositionally biased region" description="Low complexity" evidence="3">
    <location>
        <begin position="946"/>
        <end position="978"/>
    </location>
</feature>
<protein>
    <submittedName>
        <fullName evidence="5">Phage tail tape measure protein</fullName>
    </submittedName>
</protein>
<feature type="coiled-coil region" evidence="2">
    <location>
        <begin position="884"/>
        <end position="941"/>
    </location>
</feature>
<feature type="compositionally biased region" description="Polar residues" evidence="3">
    <location>
        <begin position="1394"/>
        <end position="1404"/>
    </location>
</feature>
<dbReference type="RefSeq" id="WP_283767021.1">
    <property type="nucleotide sequence ID" value="NZ_JAQOSO010000061.1"/>
</dbReference>
<evidence type="ECO:0000256" key="1">
    <source>
        <dbReference type="ARBA" id="ARBA00022612"/>
    </source>
</evidence>
<feature type="coiled-coil region" evidence="2">
    <location>
        <begin position="1262"/>
        <end position="1289"/>
    </location>
</feature>
<feature type="region of interest" description="Disordered" evidence="3">
    <location>
        <begin position="1146"/>
        <end position="1186"/>
    </location>
</feature>
<accession>A0ABT7B6D6</accession>
<feature type="region of interest" description="Disordered" evidence="3">
    <location>
        <begin position="1387"/>
        <end position="1407"/>
    </location>
</feature>
<dbReference type="NCBIfam" id="TIGR01760">
    <property type="entry name" value="tape_meas_TP901"/>
    <property type="match status" value="1"/>
</dbReference>
<feature type="region of interest" description="Disordered" evidence="3">
    <location>
        <begin position="946"/>
        <end position="994"/>
    </location>
</feature>
<keyword evidence="2" id="KW-0175">Coiled coil</keyword>
<dbReference type="PANTHER" id="PTHR37813:SF1">
    <property type="entry name" value="FELS-2 PROPHAGE PROTEIN"/>
    <property type="match status" value="1"/>
</dbReference>
<evidence type="ECO:0000313" key="6">
    <source>
        <dbReference type="Proteomes" id="UP001235849"/>
    </source>
</evidence>
<dbReference type="Proteomes" id="UP001235849">
    <property type="component" value="Unassembled WGS sequence"/>
</dbReference>
<evidence type="ECO:0000313" key="5">
    <source>
        <dbReference type="EMBL" id="MDJ1174701.1"/>
    </source>
</evidence>
<feature type="coiled-coil region" evidence="2">
    <location>
        <begin position="783"/>
        <end position="857"/>
    </location>
</feature>
<organism evidence="5 6">
    <name type="scientific">Roseofilum capinflatum BLCC-M114</name>
    <dbReference type="NCBI Taxonomy" id="3022440"/>
    <lineage>
        <taxon>Bacteria</taxon>
        <taxon>Bacillati</taxon>
        <taxon>Cyanobacteriota</taxon>
        <taxon>Cyanophyceae</taxon>
        <taxon>Desertifilales</taxon>
        <taxon>Desertifilaceae</taxon>
        <taxon>Roseofilum</taxon>
        <taxon>Roseofilum capinflatum</taxon>
    </lineage>
</organism>
<dbReference type="EMBL" id="JAQOSO010000061">
    <property type="protein sequence ID" value="MDJ1174701.1"/>
    <property type="molecule type" value="Genomic_DNA"/>
</dbReference>
<dbReference type="PANTHER" id="PTHR37813">
    <property type="entry name" value="FELS-2 PROPHAGE PROTEIN"/>
    <property type="match status" value="1"/>
</dbReference>
<evidence type="ECO:0000256" key="3">
    <source>
        <dbReference type="SAM" id="MobiDB-lite"/>
    </source>
</evidence>
<reference evidence="5 6" key="1">
    <citation type="submission" date="2023-01" db="EMBL/GenBank/DDBJ databases">
        <title>Novel diversity within Roseofilum (Cyanobacteria; Desertifilaceae) from marine benthic mats with descriptions of four novel species.</title>
        <authorList>
            <person name="Wang Y."/>
            <person name="Berthold D.E."/>
            <person name="Hu J."/>
            <person name="Lefler F.W."/>
            <person name="Laughinghouse H.D. IV."/>
        </authorList>
    </citation>
    <scope>NUCLEOTIDE SEQUENCE [LARGE SCALE GENOMIC DNA]</scope>
    <source>
        <strain evidence="5 6">BLCC-M114</strain>
    </source>
</reference>
<evidence type="ECO:0000259" key="4">
    <source>
        <dbReference type="Pfam" id="PF10145"/>
    </source>
</evidence>
<comment type="caution">
    <text evidence="5">The sequence shown here is derived from an EMBL/GenBank/DDBJ whole genome shotgun (WGS) entry which is preliminary data.</text>
</comment>
<dbReference type="InterPro" id="IPR010090">
    <property type="entry name" value="Phage_tape_meas"/>
</dbReference>